<dbReference type="EMBL" id="KZ452009">
    <property type="protein sequence ID" value="PKA52163.1"/>
    <property type="molecule type" value="Genomic_DNA"/>
</dbReference>
<accession>A0A2I0A9C0</accession>
<dbReference type="EC" id="3.1.2.2" evidence="1"/>
<organism evidence="1 2">
    <name type="scientific">Apostasia shenzhenica</name>
    <dbReference type="NCBI Taxonomy" id="1088818"/>
    <lineage>
        <taxon>Eukaryota</taxon>
        <taxon>Viridiplantae</taxon>
        <taxon>Streptophyta</taxon>
        <taxon>Embryophyta</taxon>
        <taxon>Tracheophyta</taxon>
        <taxon>Spermatophyta</taxon>
        <taxon>Magnoliopsida</taxon>
        <taxon>Liliopsida</taxon>
        <taxon>Asparagales</taxon>
        <taxon>Orchidaceae</taxon>
        <taxon>Apostasioideae</taxon>
        <taxon>Apostasia</taxon>
    </lineage>
</organism>
<dbReference type="GO" id="GO:0016787">
    <property type="term" value="F:hydrolase activity"/>
    <property type="evidence" value="ECO:0007669"/>
    <property type="project" value="UniProtKB-KW"/>
</dbReference>
<dbReference type="AlphaFoldDB" id="A0A2I0A9C0"/>
<proteinExistence type="predicted"/>
<name>A0A2I0A9C0_9ASPA</name>
<dbReference type="OrthoDB" id="68328at2759"/>
<sequence>MNRSMHRESVIEFLGQLPLLQRLPIGSVRKIAELVQVKHYGQRHSCCFFVCIFLSRFFLTRRVALSFQVDSSTFTRLSESRHRFG</sequence>
<evidence type="ECO:0000313" key="1">
    <source>
        <dbReference type="EMBL" id="PKA52163.1"/>
    </source>
</evidence>
<gene>
    <name evidence="1" type="ORF">AXF42_Ash014100</name>
</gene>
<protein>
    <submittedName>
        <fullName evidence="1">Palmitoyl-CoA hydrolase</fullName>
        <ecNumber evidence="1">3.1.2.2</ecNumber>
    </submittedName>
</protein>
<keyword evidence="2" id="KW-1185">Reference proteome</keyword>
<reference evidence="1 2" key="1">
    <citation type="journal article" date="2017" name="Nature">
        <title>The Apostasia genome and the evolution of orchids.</title>
        <authorList>
            <person name="Zhang G.Q."/>
            <person name="Liu K.W."/>
            <person name="Li Z."/>
            <person name="Lohaus R."/>
            <person name="Hsiao Y.Y."/>
            <person name="Niu S.C."/>
            <person name="Wang J.Y."/>
            <person name="Lin Y.C."/>
            <person name="Xu Q."/>
            <person name="Chen L.J."/>
            <person name="Yoshida K."/>
            <person name="Fujiwara S."/>
            <person name="Wang Z.W."/>
            <person name="Zhang Y.Q."/>
            <person name="Mitsuda N."/>
            <person name="Wang M."/>
            <person name="Liu G.H."/>
            <person name="Pecoraro L."/>
            <person name="Huang H.X."/>
            <person name="Xiao X.J."/>
            <person name="Lin M."/>
            <person name="Wu X.Y."/>
            <person name="Wu W.L."/>
            <person name="Chen Y.Y."/>
            <person name="Chang S.B."/>
            <person name="Sakamoto S."/>
            <person name="Ohme-Takagi M."/>
            <person name="Yagi M."/>
            <person name="Zeng S.J."/>
            <person name="Shen C.Y."/>
            <person name="Yeh C.M."/>
            <person name="Luo Y.B."/>
            <person name="Tsai W.C."/>
            <person name="Van de Peer Y."/>
            <person name="Liu Z.J."/>
        </authorList>
    </citation>
    <scope>NUCLEOTIDE SEQUENCE [LARGE SCALE GENOMIC DNA]</scope>
    <source>
        <strain evidence="2">cv. Shenzhen</strain>
        <tissue evidence="1">Stem</tissue>
    </source>
</reference>
<keyword evidence="1" id="KW-0378">Hydrolase</keyword>
<dbReference type="Proteomes" id="UP000236161">
    <property type="component" value="Unassembled WGS sequence"/>
</dbReference>
<evidence type="ECO:0000313" key="2">
    <source>
        <dbReference type="Proteomes" id="UP000236161"/>
    </source>
</evidence>